<dbReference type="InterPro" id="IPR023214">
    <property type="entry name" value="HAD_sf"/>
</dbReference>
<dbReference type="Pfam" id="PF03031">
    <property type="entry name" value="NIF"/>
    <property type="match status" value="1"/>
</dbReference>
<dbReference type="SUPFAM" id="SSF56784">
    <property type="entry name" value="HAD-like"/>
    <property type="match status" value="1"/>
</dbReference>
<keyword evidence="1" id="KW-0811">Translocation</keyword>
<gene>
    <name evidence="3" type="ORF">QR46_2271</name>
</gene>
<dbReference type="SMART" id="SM00577">
    <property type="entry name" value="CPDc"/>
    <property type="match status" value="1"/>
</dbReference>
<keyword evidence="1" id="KW-0653">Protein transport</keyword>
<dbReference type="Proteomes" id="UP000070089">
    <property type="component" value="Unassembled WGS sequence"/>
</dbReference>
<dbReference type="InterPro" id="IPR036412">
    <property type="entry name" value="HAD-like_sf"/>
</dbReference>
<protein>
    <recommendedName>
        <fullName evidence="1">Mitochondrial import inner membrane translocase subunit TIM50</fullName>
    </recommendedName>
</protein>
<keyword evidence="1" id="KW-0496">Mitochondrion</keyword>
<comment type="caution">
    <text evidence="3">The sequence shown here is derived from an EMBL/GenBank/DDBJ whole genome shotgun (WGS) entry which is preliminary data.</text>
</comment>
<dbReference type="OrthoDB" id="287041at2759"/>
<keyword evidence="1" id="KW-0809">Transit peptide</keyword>
<sequence>MADTPSSFFTQATIDIFNEQTRDLPRDQIYDTRDCDSVSSHITRAMCTDFTGKDDAISRASQDKVCAKDLCIAICGCLWVYRARRIAKATTIEKYTNKAATVTRPRPPGKLVRHMVDEHRKYAEEPITATSPLFTVGNGIGTCDLPPQFAYFFQFSHLSATRNLLCLDLDETLVCSKQRTPQTRESEDFYVVVEQRGKRYEFSVVKRPGLDIFLVTLAELYDLAIFTYAIKEYGDKIVNVIDPNRLIKYRMYRQHCVKYLVDKRHVIVKDLSRVGKPHSSILLIDNSASTGIWQQNNFLLVPSFYGDDQDRVLYELRELLEGISKCKDFYTEIQGLRSVM</sequence>
<evidence type="ECO:0000256" key="1">
    <source>
        <dbReference type="RuleBase" id="RU365079"/>
    </source>
</evidence>
<feature type="domain" description="FCP1 homology" evidence="2">
    <location>
        <begin position="158"/>
        <end position="323"/>
    </location>
</feature>
<comment type="subunit">
    <text evidence="1">Component of the TIM23 complex.</text>
</comment>
<dbReference type="CDD" id="cd07521">
    <property type="entry name" value="HAD_FCP1-like"/>
    <property type="match status" value="1"/>
</dbReference>
<organism evidence="3 4">
    <name type="scientific">Giardia duodenalis assemblage B</name>
    <dbReference type="NCBI Taxonomy" id="1394984"/>
    <lineage>
        <taxon>Eukaryota</taxon>
        <taxon>Metamonada</taxon>
        <taxon>Diplomonadida</taxon>
        <taxon>Hexamitidae</taxon>
        <taxon>Giardiinae</taxon>
        <taxon>Giardia</taxon>
    </lineage>
</organism>
<name>A0A132NUI3_GIAIN</name>
<dbReference type="EMBL" id="JXTI01000058">
    <property type="protein sequence ID" value="KWX13736.1"/>
    <property type="molecule type" value="Genomic_DNA"/>
</dbReference>
<reference evidence="3 4" key="1">
    <citation type="journal article" date="2015" name="Mol. Biochem. Parasitol.">
        <title>Identification of polymorphic genes for use in assemblage B genotyping assays through comparative genomics of multiple assemblage B Giardia duodenalis isolates.</title>
        <authorList>
            <person name="Wielinga C."/>
            <person name="Thompson R.C."/>
            <person name="Monis P."/>
            <person name="Ryan U."/>
        </authorList>
    </citation>
    <scope>NUCLEOTIDE SEQUENCE [LARGE SCALE GENOMIC DNA]</scope>
    <source>
        <strain evidence="3 4">BAH15c1</strain>
    </source>
</reference>
<comment type="similarity">
    <text evidence="1">Belongs to the TIM50 family.</text>
</comment>
<evidence type="ECO:0000259" key="2">
    <source>
        <dbReference type="PROSITE" id="PS50969"/>
    </source>
</evidence>
<keyword evidence="1" id="KW-0813">Transport</keyword>
<dbReference type="InterPro" id="IPR004274">
    <property type="entry name" value="FCP1_dom"/>
</dbReference>
<dbReference type="VEuPathDB" id="GiardiaDB:QR46_2271"/>
<evidence type="ECO:0000313" key="3">
    <source>
        <dbReference type="EMBL" id="KWX13736.1"/>
    </source>
</evidence>
<dbReference type="PROSITE" id="PS50969">
    <property type="entry name" value="FCP1"/>
    <property type="match status" value="1"/>
</dbReference>
<dbReference type="Gene3D" id="3.40.50.1000">
    <property type="entry name" value="HAD superfamily/HAD-like"/>
    <property type="match status" value="1"/>
</dbReference>
<comment type="function">
    <text evidence="1">Essential component of the TIM23 complex, a complex that mediates the translocation of transit peptide-containing proteins across the mitochondrial inner membrane.</text>
</comment>
<dbReference type="InterPro" id="IPR050365">
    <property type="entry name" value="TIM50"/>
</dbReference>
<evidence type="ECO:0000313" key="4">
    <source>
        <dbReference type="Proteomes" id="UP000070089"/>
    </source>
</evidence>
<dbReference type="GO" id="GO:0005744">
    <property type="term" value="C:TIM23 mitochondrial import inner membrane translocase complex"/>
    <property type="evidence" value="ECO:0007669"/>
    <property type="project" value="UniProtKB-UniRule"/>
</dbReference>
<dbReference type="GO" id="GO:0015031">
    <property type="term" value="P:protein transport"/>
    <property type="evidence" value="ECO:0007669"/>
    <property type="project" value="UniProtKB-KW"/>
</dbReference>
<comment type="subcellular location">
    <subcellularLocation>
        <location evidence="1">Mitochondrion inner membrane</location>
        <topology evidence="1">Single-pass membrane protein</topology>
    </subcellularLocation>
</comment>
<accession>A0A132NUI3</accession>
<dbReference type="PANTHER" id="PTHR12210">
    <property type="entry name" value="DULLARD PROTEIN PHOSPHATASE"/>
    <property type="match status" value="1"/>
</dbReference>
<dbReference type="AlphaFoldDB" id="A0A132NUI3"/>
<proteinExistence type="inferred from homology"/>